<dbReference type="Proteomes" id="UP001152798">
    <property type="component" value="Chromosome 4"/>
</dbReference>
<keyword evidence="4" id="KW-1185">Reference proteome</keyword>
<feature type="domain" description="C2H2-type" evidence="2">
    <location>
        <begin position="92"/>
        <end position="120"/>
    </location>
</feature>
<evidence type="ECO:0000313" key="3">
    <source>
        <dbReference type="EMBL" id="CAH1399595.1"/>
    </source>
</evidence>
<dbReference type="InterPro" id="IPR036236">
    <property type="entry name" value="Znf_C2H2_sf"/>
</dbReference>
<keyword evidence="1" id="KW-0862">Zinc</keyword>
<dbReference type="Pfam" id="PF00096">
    <property type="entry name" value="zf-C2H2"/>
    <property type="match status" value="2"/>
</dbReference>
<name>A0A9P0MP39_NEZVI</name>
<dbReference type="AlphaFoldDB" id="A0A9P0MP39"/>
<dbReference type="SMART" id="SM00355">
    <property type="entry name" value="ZnF_C2H2"/>
    <property type="match status" value="2"/>
</dbReference>
<evidence type="ECO:0000259" key="2">
    <source>
        <dbReference type="PROSITE" id="PS50157"/>
    </source>
</evidence>
<organism evidence="3 4">
    <name type="scientific">Nezara viridula</name>
    <name type="common">Southern green stink bug</name>
    <name type="synonym">Cimex viridulus</name>
    <dbReference type="NCBI Taxonomy" id="85310"/>
    <lineage>
        <taxon>Eukaryota</taxon>
        <taxon>Metazoa</taxon>
        <taxon>Ecdysozoa</taxon>
        <taxon>Arthropoda</taxon>
        <taxon>Hexapoda</taxon>
        <taxon>Insecta</taxon>
        <taxon>Pterygota</taxon>
        <taxon>Neoptera</taxon>
        <taxon>Paraneoptera</taxon>
        <taxon>Hemiptera</taxon>
        <taxon>Heteroptera</taxon>
        <taxon>Panheteroptera</taxon>
        <taxon>Pentatomomorpha</taxon>
        <taxon>Pentatomoidea</taxon>
        <taxon>Pentatomidae</taxon>
        <taxon>Pentatominae</taxon>
        <taxon>Nezara</taxon>
    </lineage>
</organism>
<protein>
    <recommendedName>
        <fullName evidence="2">C2H2-type domain-containing protein</fullName>
    </recommendedName>
</protein>
<evidence type="ECO:0000313" key="4">
    <source>
        <dbReference type="Proteomes" id="UP001152798"/>
    </source>
</evidence>
<reference evidence="3" key="1">
    <citation type="submission" date="2022-01" db="EMBL/GenBank/DDBJ databases">
        <authorList>
            <person name="King R."/>
        </authorList>
    </citation>
    <scope>NUCLEOTIDE SEQUENCE</scope>
</reference>
<dbReference type="OrthoDB" id="10004641at2759"/>
<sequence length="126" mass="14726">MFCVLQSIQVHLQKSLCYLRYSREIIEWGNTPGVVSTERWVVSRPLVQSLKSGSGRGSVSRNIACPTCHKTYSSQHTLRRHMRLECGKEPQFHCPYCPRKTKQRYNLMLHIARAHKPEHHLQSPWT</sequence>
<dbReference type="InterPro" id="IPR013087">
    <property type="entry name" value="Znf_C2H2_type"/>
</dbReference>
<proteinExistence type="predicted"/>
<accession>A0A9P0MP39</accession>
<dbReference type="Gene3D" id="3.30.160.60">
    <property type="entry name" value="Classic Zinc Finger"/>
    <property type="match status" value="2"/>
</dbReference>
<keyword evidence="1" id="KW-0863">Zinc-finger</keyword>
<dbReference type="SUPFAM" id="SSF57667">
    <property type="entry name" value="beta-beta-alpha zinc fingers"/>
    <property type="match status" value="1"/>
</dbReference>
<keyword evidence="1" id="KW-0479">Metal-binding</keyword>
<feature type="domain" description="C2H2-type" evidence="2">
    <location>
        <begin position="63"/>
        <end position="90"/>
    </location>
</feature>
<dbReference type="GO" id="GO:0008270">
    <property type="term" value="F:zinc ion binding"/>
    <property type="evidence" value="ECO:0007669"/>
    <property type="project" value="UniProtKB-KW"/>
</dbReference>
<dbReference type="EMBL" id="OV725080">
    <property type="protein sequence ID" value="CAH1399595.1"/>
    <property type="molecule type" value="Genomic_DNA"/>
</dbReference>
<evidence type="ECO:0000256" key="1">
    <source>
        <dbReference type="PROSITE-ProRule" id="PRU00042"/>
    </source>
</evidence>
<gene>
    <name evidence="3" type="ORF">NEZAVI_LOCUS9018</name>
</gene>
<dbReference type="PROSITE" id="PS50157">
    <property type="entry name" value="ZINC_FINGER_C2H2_2"/>
    <property type="match status" value="2"/>
</dbReference>